<dbReference type="InterPro" id="IPR000421">
    <property type="entry name" value="FA58C"/>
</dbReference>
<dbReference type="InterPro" id="IPR008964">
    <property type="entry name" value="Invasin/intimin_cell_adhesion"/>
</dbReference>
<dbReference type="Pfam" id="PF00041">
    <property type="entry name" value="fn3"/>
    <property type="match status" value="1"/>
</dbReference>
<name>A0ABX5FRL3_9BACL</name>
<dbReference type="InterPro" id="IPR032179">
    <property type="entry name" value="Cry22Aa_Ig-like"/>
</dbReference>
<sequence length="780" mass="85307">MKMTSEKDRESKRKEEPLHFRKGLATFLCLALLTLGIESPAFAAFGAENLASGKTVTSGGHYQTYLPDKAVDGQVGIESSWISDTGRTGWFQVDLGEETEFRLWEVEAAIDRNKDYSLQISSDGINFSDIPDVNAKVTGNQSYNTSLLLSAPVKSRYVRVNFTDTNDGFNPNIMEFGLFNIKEPEAPLDVEATLEKNSAIVSFQSGNPNGKRITSYTVTSHPGNLTATGTNSPITVEGLNDGTEYTFTVTATNEIGESVPSAPSNAITPVEATPSKPVMTLSHNDWTNQDVEVTMVGELGNTIQYKLNNGSWQTYTDKIKVSTEGITEVVAVQVNGSQKMSEEEKVGVRIDKTAPVITLKGDATMTLYKGTPFTDPGVTITDRESGLEAEVQGHIEPIQTGTYTLKYHAKDSAGNKADVVTRIVNVVNKPTPPPQPSYYPVSEVTLEEEAFTMTLGDESVQLHATIQPTYASYKAVEWTSSNPEVAEVDKEGNVTAKSAGKTAITVRALDGNKTATTEVTVKRKVTFTLEASPEELTIKPNQSKNLKVYVVDGKKRKDISKDKETTYNIDNDLISLKKGRITAGKTEGESIITVQYQGEELTIPVSISGLTVKSIELSEQTLVLESEQEKQLTLTAFFRDKSSRDVTEKATWTSSNPDVLEVFGNGEVKAGKNGKAYVTAKYDNKYMRAKVLVVDEKETKQLKLNRYILGLSPEETFTLRVHAEYERGYTELVSEGVEWVSENPEVATVDNGEVTAVSTGNTILTASYDGKEVTIEVTVE</sequence>
<dbReference type="InterPro" id="IPR003961">
    <property type="entry name" value="FN3_dom"/>
</dbReference>
<dbReference type="EMBL" id="PXZO01000031">
    <property type="protein sequence ID" value="PSK08874.1"/>
    <property type="molecule type" value="Genomic_DNA"/>
</dbReference>
<dbReference type="PROSITE" id="PS50853">
    <property type="entry name" value="FN3"/>
    <property type="match status" value="1"/>
</dbReference>
<dbReference type="SMART" id="SM00635">
    <property type="entry name" value="BID_2"/>
    <property type="match status" value="4"/>
</dbReference>
<evidence type="ECO:0000259" key="1">
    <source>
        <dbReference type="PROSITE" id="PS50022"/>
    </source>
</evidence>
<keyword evidence="4" id="KW-1185">Reference proteome</keyword>
<dbReference type="Gene3D" id="2.60.40.10">
    <property type="entry name" value="Immunoglobulins"/>
    <property type="match status" value="2"/>
</dbReference>
<evidence type="ECO:0008006" key="5">
    <source>
        <dbReference type="Google" id="ProtNLM"/>
    </source>
</evidence>
<dbReference type="SUPFAM" id="SSF49265">
    <property type="entry name" value="Fibronectin type III"/>
    <property type="match status" value="1"/>
</dbReference>
<dbReference type="Proteomes" id="UP000241645">
    <property type="component" value="Unassembled WGS sequence"/>
</dbReference>
<dbReference type="InterPro" id="IPR008979">
    <property type="entry name" value="Galactose-bd-like_sf"/>
</dbReference>
<feature type="domain" description="F5/8 type C" evidence="1">
    <location>
        <begin position="29"/>
        <end position="181"/>
    </location>
</feature>
<dbReference type="Pfam" id="PF02368">
    <property type="entry name" value="Big_2"/>
    <property type="match status" value="3"/>
</dbReference>
<dbReference type="Pfam" id="PF00754">
    <property type="entry name" value="F5_F8_type_C"/>
    <property type="match status" value="1"/>
</dbReference>
<dbReference type="InterPro" id="IPR013783">
    <property type="entry name" value="Ig-like_fold"/>
</dbReference>
<dbReference type="Gene3D" id="2.60.40.1080">
    <property type="match status" value="3"/>
</dbReference>
<protein>
    <recommendedName>
        <fullName evidence="5">DUF5011 domain-containing protein</fullName>
    </recommendedName>
</protein>
<feature type="domain" description="Fibronectin type-III" evidence="2">
    <location>
        <begin position="183"/>
        <end position="271"/>
    </location>
</feature>
<evidence type="ECO:0000313" key="3">
    <source>
        <dbReference type="EMBL" id="PSK08874.1"/>
    </source>
</evidence>
<gene>
    <name evidence="3" type="ORF">C7R92_16455</name>
</gene>
<dbReference type="PROSITE" id="PS50022">
    <property type="entry name" value="FA58C_3"/>
    <property type="match status" value="1"/>
</dbReference>
<dbReference type="SUPFAM" id="SSF49373">
    <property type="entry name" value="Invasin/intimin cell-adhesion fragments"/>
    <property type="match status" value="3"/>
</dbReference>
<dbReference type="Pfam" id="PF16403">
    <property type="entry name" value="Bact_surface_Ig-like"/>
    <property type="match status" value="1"/>
</dbReference>
<dbReference type="InterPro" id="IPR036116">
    <property type="entry name" value="FN3_sf"/>
</dbReference>
<dbReference type="SUPFAM" id="SSF49785">
    <property type="entry name" value="Galactose-binding domain-like"/>
    <property type="match status" value="1"/>
</dbReference>
<evidence type="ECO:0000313" key="4">
    <source>
        <dbReference type="Proteomes" id="UP000241645"/>
    </source>
</evidence>
<dbReference type="InterPro" id="IPR003343">
    <property type="entry name" value="Big_2"/>
</dbReference>
<reference evidence="3 4" key="1">
    <citation type="submission" date="2018-03" db="EMBL/GenBank/DDBJ databases">
        <title>Brevisbacillus phylogenomics.</title>
        <authorList>
            <person name="Dunlap C."/>
        </authorList>
    </citation>
    <scope>NUCLEOTIDE SEQUENCE [LARGE SCALE GENOMIC DNA]</scope>
    <source>
        <strain evidence="3 4">NRRL B-41110</strain>
    </source>
</reference>
<evidence type="ECO:0000259" key="2">
    <source>
        <dbReference type="PROSITE" id="PS50853"/>
    </source>
</evidence>
<dbReference type="Gene3D" id="2.60.120.260">
    <property type="entry name" value="Galactose-binding domain-like"/>
    <property type="match status" value="1"/>
</dbReference>
<dbReference type="CDD" id="cd00063">
    <property type="entry name" value="FN3"/>
    <property type="match status" value="1"/>
</dbReference>
<accession>A0ABX5FRL3</accession>
<organism evidence="3 4">
    <name type="scientific">Brevibacillus porteri</name>
    <dbReference type="NCBI Taxonomy" id="2126350"/>
    <lineage>
        <taxon>Bacteria</taxon>
        <taxon>Bacillati</taxon>
        <taxon>Bacillota</taxon>
        <taxon>Bacilli</taxon>
        <taxon>Bacillales</taxon>
        <taxon>Paenibacillaceae</taxon>
        <taxon>Brevibacillus</taxon>
    </lineage>
</organism>
<comment type="caution">
    <text evidence="3">The sequence shown here is derived from an EMBL/GenBank/DDBJ whole genome shotgun (WGS) entry which is preliminary data.</text>
</comment>
<dbReference type="SMART" id="SM00060">
    <property type="entry name" value="FN3"/>
    <property type="match status" value="1"/>
</dbReference>
<proteinExistence type="predicted"/>